<feature type="transmembrane region" description="Helical" evidence="6">
    <location>
        <begin position="116"/>
        <end position="133"/>
    </location>
</feature>
<evidence type="ECO:0000256" key="4">
    <source>
        <dbReference type="ARBA" id="ARBA00022989"/>
    </source>
</evidence>
<keyword evidence="2" id="KW-1003">Cell membrane</keyword>
<keyword evidence="5 6" id="KW-0472">Membrane</keyword>
<gene>
    <name evidence="8" type="ORF">AMET1_0821</name>
</gene>
<evidence type="ECO:0000313" key="9">
    <source>
        <dbReference type="Proteomes" id="UP000195137"/>
    </source>
</evidence>
<keyword evidence="4 6" id="KW-1133">Transmembrane helix</keyword>
<dbReference type="PRINTS" id="PR01434">
    <property type="entry name" value="NADHDHGNASE5"/>
</dbReference>
<name>A0A1Y3GCK4_9EURY</name>
<evidence type="ECO:0000259" key="7">
    <source>
        <dbReference type="Pfam" id="PF00361"/>
    </source>
</evidence>
<feature type="transmembrane region" description="Helical" evidence="6">
    <location>
        <begin position="280"/>
        <end position="301"/>
    </location>
</feature>
<dbReference type="AlphaFoldDB" id="A0A1Y3GCK4"/>
<dbReference type="EMBL" id="MRZU01000003">
    <property type="protein sequence ID" value="OUJ19168.1"/>
    <property type="molecule type" value="Genomic_DNA"/>
</dbReference>
<feature type="transmembrane region" description="Helical" evidence="6">
    <location>
        <begin position="375"/>
        <end position="395"/>
    </location>
</feature>
<feature type="transmembrane region" description="Helical" evidence="6">
    <location>
        <begin position="212"/>
        <end position="237"/>
    </location>
</feature>
<dbReference type="OrthoDB" id="371891at2157"/>
<comment type="caution">
    <text evidence="8">The sequence shown here is derived from an EMBL/GenBank/DDBJ whole genome shotgun (WGS) entry which is preliminary data.</text>
</comment>
<organism evidence="8 9">
    <name type="scientific">Methanonatronarchaeum thermophilum</name>
    <dbReference type="NCBI Taxonomy" id="1927129"/>
    <lineage>
        <taxon>Archaea</taxon>
        <taxon>Methanobacteriati</taxon>
        <taxon>Methanobacteriota</taxon>
        <taxon>Methanonatronarchaeia</taxon>
        <taxon>Methanonatronarchaeales</taxon>
        <taxon>Methanonatronarchaeaceae</taxon>
        <taxon>Methanonatronarchaeum</taxon>
    </lineage>
</organism>
<dbReference type="GO" id="GO:0005886">
    <property type="term" value="C:plasma membrane"/>
    <property type="evidence" value="ECO:0007669"/>
    <property type="project" value="UniProtKB-SubCell"/>
</dbReference>
<comment type="subcellular location">
    <subcellularLocation>
        <location evidence="1">Cell membrane</location>
        <topology evidence="1">Multi-pass membrane protein</topology>
    </subcellularLocation>
</comment>
<evidence type="ECO:0000256" key="2">
    <source>
        <dbReference type="ARBA" id="ARBA00022475"/>
    </source>
</evidence>
<evidence type="ECO:0000256" key="5">
    <source>
        <dbReference type="ARBA" id="ARBA00023136"/>
    </source>
</evidence>
<evidence type="ECO:0000313" key="8">
    <source>
        <dbReference type="EMBL" id="OUJ19168.1"/>
    </source>
</evidence>
<feature type="transmembrane region" description="Helical" evidence="6">
    <location>
        <begin position="169"/>
        <end position="192"/>
    </location>
</feature>
<dbReference type="RefSeq" id="WP_086637199.1">
    <property type="nucleotide sequence ID" value="NZ_MRZU01000003.1"/>
</dbReference>
<dbReference type="InterPro" id="IPR001750">
    <property type="entry name" value="ND/Mrp_TM"/>
</dbReference>
<protein>
    <submittedName>
        <fullName evidence="8">Multisubunit Na+/H+ antiporter MnhD subunit</fullName>
    </submittedName>
</protein>
<feature type="transmembrane region" description="Helical" evidence="6">
    <location>
        <begin position="345"/>
        <end position="363"/>
    </location>
</feature>
<accession>A0A1Y3GCK4</accession>
<proteinExistence type="predicted"/>
<dbReference type="InterPro" id="IPR050586">
    <property type="entry name" value="CPA3_Na-H_Antiporter_D"/>
</dbReference>
<reference evidence="8 9" key="1">
    <citation type="submission" date="2016-12" db="EMBL/GenBank/DDBJ databases">
        <title>Discovery of methanogenic haloarchaea.</title>
        <authorList>
            <person name="Sorokin D.Y."/>
            <person name="Makarova K.S."/>
            <person name="Abbas B."/>
            <person name="Ferrer M."/>
            <person name="Golyshin P.N."/>
        </authorList>
    </citation>
    <scope>NUCLEOTIDE SEQUENCE [LARGE SCALE GENOMIC DNA]</scope>
    <source>
        <strain evidence="8">AMET1</strain>
    </source>
</reference>
<keyword evidence="3 6" id="KW-0812">Transmembrane</keyword>
<feature type="transmembrane region" description="Helical" evidence="6">
    <location>
        <begin position="415"/>
        <end position="438"/>
    </location>
</feature>
<feature type="transmembrane region" description="Helical" evidence="6">
    <location>
        <begin position="321"/>
        <end position="339"/>
    </location>
</feature>
<dbReference type="Proteomes" id="UP000195137">
    <property type="component" value="Unassembled WGS sequence"/>
</dbReference>
<dbReference type="PANTHER" id="PTHR42703">
    <property type="entry name" value="NADH DEHYDROGENASE"/>
    <property type="match status" value="1"/>
</dbReference>
<dbReference type="PANTHER" id="PTHR42703:SF1">
    <property type="entry name" value="NA(+)_H(+) ANTIPORTER SUBUNIT D1"/>
    <property type="match status" value="1"/>
</dbReference>
<feature type="transmembrane region" description="Helical" evidence="6">
    <location>
        <begin position="37"/>
        <end position="57"/>
    </location>
</feature>
<evidence type="ECO:0000256" key="6">
    <source>
        <dbReference type="SAM" id="Phobius"/>
    </source>
</evidence>
<feature type="transmembrane region" description="Helical" evidence="6">
    <location>
        <begin position="69"/>
        <end position="96"/>
    </location>
</feature>
<keyword evidence="9" id="KW-1185">Reference proteome</keyword>
<feature type="domain" description="NADH:quinone oxidoreductase/Mrp antiporter transmembrane" evidence="7">
    <location>
        <begin position="133"/>
        <end position="427"/>
    </location>
</feature>
<feature type="transmembrane region" description="Helical" evidence="6">
    <location>
        <begin position="249"/>
        <end position="268"/>
    </location>
</feature>
<feature type="transmembrane region" description="Helical" evidence="6">
    <location>
        <begin position="139"/>
        <end position="157"/>
    </location>
</feature>
<feature type="transmembrane region" description="Helical" evidence="6">
    <location>
        <begin position="6"/>
        <end position="25"/>
    </location>
</feature>
<evidence type="ECO:0000256" key="1">
    <source>
        <dbReference type="ARBA" id="ARBA00004651"/>
    </source>
</evidence>
<feature type="transmembrane region" description="Helical" evidence="6">
    <location>
        <begin position="459"/>
        <end position="482"/>
    </location>
</feature>
<dbReference type="Pfam" id="PF00361">
    <property type="entry name" value="Proton_antipo_M"/>
    <property type="match status" value="1"/>
</dbReference>
<evidence type="ECO:0000256" key="3">
    <source>
        <dbReference type="ARBA" id="ARBA00022692"/>
    </source>
</evidence>
<sequence length="494" mass="53727">MTTVTDIRPLLIVLIGLIAPVLIYMAGEKRRNIREGITFLTSITIFVLVASMAPHIYGGGEYVLETPELIPGISISFLVDPLGMFFALLASILWIVTSMFSVGYMRGLKEHKQTRYYAAFAISIAATMGIATSQNLFTLFIFYEILTIATYPLVIHEENKKAMKAGWKYLGYTLTAGAIFLLLALIITYDISGTLTFADNGFLTQEMASTQMLQLLFIIFIIGFGVKAAIMPLHGWLPSAMIAPTPVSALLHCVAVVKSGTFGVIRVVNNVFGVELTGAIGMGIALATIASITIILSMLIALKKDKLKAKLAYSTINELSYIVLGAALLSYFGIAGSIIHISNHAFMKIGMFFFAGAVFVATGKEYVSEMDGIGWRMPIPTLVFSVGAVSLAGIPPLVGFVSKWYLIKGAVQAELYIFVLVLIASAILNILVFWPVIYRAFFKKPDVKVKAPVPKWISIPMVFAMAGTILLGLFALLPYGFLELAFIAADTYLP</sequence>